<dbReference type="PANTHER" id="PTHR43712:SF17">
    <property type="entry name" value="O-METHYLTRANSFERASE"/>
    <property type="match status" value="1"/>
</dbReference>
<dbReference type="Proteomes" id="UP000027238">
    <property type="component" value="Unassembled WGS sequence"/>
</dbReference>
<dbReference type="GO" id="GO:0008171">
    <property type="term" value="F:O-methyltransferase activity"/>
    <property type="evidence" value="ECO:0007669"/>
    <property type="project" value="InterPro"/>
</dbReference>
<dbReference type="eggNOG" id="KOG3178">
    <property type="taxonomic scope" value="Eukaryota"/>
</dbReference>
<dbReference type="EMBL" id="JMSE01000745">
    <property type="protein sequence ID" value="KDN67999.1"/>
    <property type="molecule type" value="Genomic_DNA"/>
</dbReference>
<reference evidence="6" key="1">
    <citation type="journal article" date="2014" name="Genome Announc.">
        <title>Draft genome sequence of Colletotrichum sublineola, a destructive pathogen of cultivated sorghum.</title>
        <authorList>
            <person name="Baroncelli R."/>
            <person name="Sanz-Martin J.M."/>
            <person name="Rech G.E."/>
            <person name="Sukno S.A."/>
            <person name="Thon M.R."/>
        </authorList>
    </citation>
    <scope>NUCLEOTIDE SEQUENCE [LARGE SCALE GENOMIC DNA]</scope>
    <source>
        <strain evidence="6">TX430BB</strain>
    </source>
</reference>
<dbReference type="GO" id="GO:0032259">
    <property type="term" value="P:methylation"/>
    <property type="evidence" value="ECO:0007669"/>
    <property type="project" value="UniProtKB-KW"/>
</dbReference>
<dbReference type="InterPro" id="IPR001077">
    <property type="entry name" value="COMT_C"/>
</dbReference>
<evidence type="ECO:0000256" key="1">
    <source>
        <dbReference type="ARBA" id="ARBA00022603"/>
    </source>
</evidence>
<dbReference type="OMA" id="YMHHILH"/>
<evidence type="ECO:0000259" key="4">
    <source>
        <dbReference type="Pfam" id="PF00891"/>
    </source>
</evidence>
<protein>
    <submittedName>
        <fullName evidence="5">Putative O-methyltransferase</fullName>
    </submittedName>
</protein>
<organism evidence="5 6">
    <name type="scientific">Colletotrichum sublineola</name>
    <name type="common">Sorghum anthracnose fungus</name>
    <dbReference type="NCBI Taxonomy" id="1173701"/>
    <lineage>
        <taxon>Eukaryota</taxon>
        <taxon>Fungi</taxon>
        <taxon>Dikarya</taxon>
        <taxon>Ascomycota</taxon>
        <taxon>Pezizomycotina</taxon>
        <taxon>Sordariomycetes</taxon>
        <taxon>Hypocreomycetidae</taxon>
        <taxon>Glomerellales</taxon>
        <taxon>Glomerellaceae</taxon>
        <taxon>Colletotrichum</taxon>
        <taxon>Colletotrichum graminicola species complex</taxon>
    </lineage>
</organism>
<accession>A0A066XJZ7</accession>
<dbReference type="InterPro" id="IPR036390">
    <property type="entry name" value="WH_DNA-bd_sf"/>
</dbReference>
<dbReference type="OrthoDB" id="3340390at2759"/>
<dbReference type="SUPFAM" id="SSF46785">
    <property type="entry name" value="Winged helix' DNA-binding domain"/>
    <property type="match status" value="1"/>
</dbReference>
<keyword evidence="2 5" id="KW-0808">Transferase</keyword>
<comment type="caution">
    <text evidence="5">The sequence shown here is derived from an EMBL/GenBank/DDBJ whole genome shotgun (WGS) entry which is preliminary data.</text>
</comment>
<evidence type="ECO:0000256" key="3">
    <source>
        <dbReference type="ARBA" id="ARBA00022691"/>
    </source>
</evidence>
<dbReference type="InterPro" id="IPR036388">
    <property type="entry name" value="WH-like_DNA-bd_sf"/>
</dbReference>
<proteinExistence type="predicted"/>
<feature type="domain" description="O-methyltransferase C-terminal" evidence="4">
    <location>
        <begin position="320"/>
        <end position="409"/>
    </location>
</feature>
<keyword evidence="3" id="KW-0949">S-adenosyl-L-methionine</keyword>
<name>A0A066XJZ7_COLSU</name>
<dbReference type="PANTHER" id="PTHR43712">
    <property type="entry name" value="PUTATIVE (AFU_ORTHOLOGUE AFUA_4G14580)-RELATED"/>
    <property type="match status" value="1"/>
</dbReference>
<dbReference type="HOGENOM" id="CLU_005533_5_0_1"/>
<dbReference type="InterPro" id="IPR029063">
    <property type="entry name" value="SAM-dependent_MTases_sf"/>
</dbReference>
<evidence type="ECO:0000256" key="2">
    <source>
        <dbReference type="ARBA" id="ARBA00022679"/>
    </source>
</evidence>
<dbReference type="SUPFAM" id="SSF53335">
    <property type="entry name" value="S-adenosyl-L-methionine-dependent methyltransferases"/>
    <property type="match status" value="1"/>
</dbReference>
<dbReference type="InterPro" id="IPR016461">
    <property type="entry name" value="COMT-like"/>
</dbReference>
<evidence type="ECO:0000313" key="6">
    <source>
        <dbReference type="Proteomes" id="UP000027238"/>
    </source>
</evidence>
<keyword evidence="1 5" id="KW-0489">Methyltransferase</keyword>
<dbReference type="AlphaFoldDB" id="A0A066XJZ7"/>
<dbReference type="PROSITE" id="PS51683">
    <property type="entry name" value="SAM_OMT_II"/>
    <property type="match status" value="1"/>
</dbReference>
<dbReference type="Gene3D" id="3.40.50.150">
    <property type="entry name" value="Vaccinia Virus protein VP39"/>
    <property type="match status" value="1"/>
</dbReference>
<evidence type="ECO:0000313" key="5">
    <source>
        <dbReference type="EMBL" id="KDN67999.1"/>
    </source>
</evidence>
<dbReference type="Pfam" id="PF00891">
    <property type="entry name" value="Methyltransf_2"/>
    <property type="match status" value="1"/>
</dbReference>
<sequence length="436" mass="48758">MASAADESDAVHAFLEAANGITEPITNEDDRNRVLLKLYELVNKVESPWDTFVRLYTTESAVAGTLKVLTNARVFERWRQNGNSPMTAVELAGLTDGFDPALLHRLLRLLAANHLVEMTSDGKYKPSKFCMKLGESDFQVAAQFYEDYFMPMCHHMPAFFAETGYENPTDNRRTIFDSAFGVHGGLFKYLEEHPGQGEVFNVSQRISTSEQARWTAIYPSSALMPRGEEEGDDAQLPLLVDVGGSIGQDVQCFLERHPGTASRVYLEDIPSVLADENSTLAQGVNRVAYNFFTPQPIKGMRTSPLYPPFPLLSCPLSDADNVTDARAYYMHHILHDWPDKQARRILEMQKTAMKPGYSRILIHDIVMSGDNGAPTHPHAAVADVCMMAFASARERTEEEWEDLVASAGLRIVKIWRAPSARESVIEVELSPEMPRL</sequence>
<dbReference type="Gene3D" id="1.10.10.10">
    <property type="entry name" value="Winged helix-like DNA-binding domain superfamily/Winged helix DNA-binding domain"/>
    <property type="match status" value="1"/>
</dbReference>
<gene>
    <name evidence="5" type="ORF">CSUB01_10944</name>
</gene>
<keyword evidence="6" id="KW-1185">Reference proteome</keyword>